<comment type="caution">
    <text evidence="1">The sequence shown here is derived from an EMBL/GenBank/DDBJ whole genome shotgun (WGS) entry which is preliminary data.</text>
</comment>
<dbReference type="EMBL" id="BMMK01000041">
    <property type="protein sequence ID" value="GGM78187.1"/>
    <property type="molecule type" value="Genomic_DNA"/>
</dbReference>
<evidence type="ECO:0000313" key="1">
    <source>
        <dbReference type="EMBL" id="GGM78187.1"/>
    </source>
</evidence>
<dbReference type="RefSeq" id="WP_189061431.1">
    <property type="nucleotide sequence ID" value="NZ_BMMK01000041.1"/>
</dbReference>
<protein>
    <submittedName>
        <fullName evidence="1">Uncharacterized protein</fullName>
    </submittedName>
</protein>
<accession>A0A8J3CKQ2</accession>
<name>A0A8J3CKQ2_9PSEU</name>
<dbReference type="Proteomes" id="UP000637578">
    <property type="component" value="Unassembled WGS sequence"/>
</dbReference>
<dbReference type="AlphaFoldDB" id="A0A8J3CKQ2"/>
<sequence>MSTMQEALEHLLAAKEALPQGMAQQSLQVMEEAMGRLAQAGVADNLGGLLEHTRGGFETALQGCAQLAQELDQRIAHLQAAMGGGGFR</sequence>
<keyword evidence="2" id="KW-1185">Reference proteome</keyword>
<evidence type="ECO:0000313" key="2">
    <source>
        <dbReference type="Proteomes" id="UP000637578"/>
    </source>
</evidence>
<organism evidence="1 2">
    <name type="scientific">Longimycelium tulufanense</name>
    <dbReference type="NCBI Taxonomy" id="907463"/>
    <lineage>
        <taxon>Bacteria</taxon>
        <taxon>Bacillati</taxon>
        <taxon>Actinomycetota</taxon>
        <taxon>Actinomycetes</taxon>
        <taxon>Pseudonocardiales</taxon>
        <taxon>Pseudonocardiaceae</taxon>
        <taxon>Longimycelium</taxon>
    </lineage>
</organism>
<proteinExistence type="predicted"/>
<gene>
    <name evidence="1" type="ORF">GCM10012275_56040</name>
</gene>
<reference evidence="1" key="2">
    <citation type="submission" date="2020-09" db="EMBL/GenBank/DDBJ databases">
        <authorList>
            <person name="Sun Q."/>
            <person name="Zhou Y."/>
        </authorList>
    </citation>
    <scope>NUCLEOTIDE SEQUENCE</scope>
    <source>
        <strain evidence="1">CGMCC 4.5737</strain>
    </source>
</reference>
<reference evidence="1" key="1">
    <citation type="journal article" date="2014" name="Int. J. Syst. Evol. Microbiol.">
        <title>Complete genome sequence of Corynebacterium casei LMG S-19264T (=DSM 44701T), isolated from a smear-ripened cheese.</title>
        <authorList>
            <consortium name="US DOE Joint Genome Institute (JGI-PGF)"/>
            <person name="Walter F."/>
            <person name="Albersmeier A."/>
            <person name="Kalinowski J."/>
            <person name="Ruckert C."/>
        </authorList>
    </citation>
    <scope>NUCLEOTIDE SEQUENCE</scope>
    <source>
        <strain evidence="1">CGMCC 4.5737</strain>
    </source>
</reference>